<dbReference type="Proteomes" id="UP001609219">
    <property type="component" value="Unassembled WGS sequence"/>
</dbReference>
<proteinExistence type="predicted"/>
<dbReference type="Proteomes" id="UP001609175">
    <property type="component" value="Unassembled WGS sequence"/>
</dbReference>
<name>A0ABW7KIX3_9NOCA</name>
<feature type="transmembrane region" description="Helical" evidence="1">
    <location>
        <begin position="170"/>
        <end position="193"/>
    </location>
</feature>
<sequence>MRNRRRSCVRDRRRTQILTRDGFDLSRHPISLLSNGTLGWLQILNFTLTGIALIAFAVGVRRAIEGERSGKWGPRLLFVFGSGFVVGGLFRADPEHGFPIGTPDGPPAEVSWHGIVHGIGPAVAFTAFYIVCFVFAKRFWAEGSRVFAVVSGVVGAGLLVLLANPSTDGIGVRMAIGVAVAFAWTSALGVRLLRSTPVTAA</sequence>
<feature type="transmembrane region" description="Helical" evidence="1">
    <location>
        <begin position="110"/>
        <end position="134"/>
    </location>
</feature>
<evidence type="ECO:0000256" key="1">
    <source>
        <dbReference type="SAM" id="Phobius"/>
    </source>
</evidence>
<dbReference type="Pfam" id="PF06197">
    <property type="entry name" value="DUF998"/>
    <property type="match status" value="1"/>
</dbReference>
<protein>
    <submittedName>
        <fullName evidence="4">DUF998 domain-containing protein</fullName>
    </submittedName>
</protein>
<keyword evidence="1" id="KW-0472">Membrane</keyword>
<dbReference type="Proteomes" id="UP001609176">
    <property type="component" value="Unassembled WGS sequence"/>
</dbReference>
<gene>
    <name evidence="4" type="ORF">ACHIPV_11065</name>
    <name evidence="2" type="ORF">ACHIPZ_16650</name>
    <name evidence="3" type="ORF">ACHIRB_28880</name>
</gene>
<evidence type="ECO:0000313" key="2">
    <source>
        <dbReference type="EMBL" id="MFH5209811.1"/>
    </source>
</evidence>
<accession>A0ABW7KIX3</accession>
<dbReference type="InterPro" id="IPR009339">
    <property type="entry name" value="DUF998"/>
</dbReference>
<organism evidence="4 6">
    <name type="scientific">Antrihabitans spumae</name>
    <dbReference type="NCBI Taxonomy" id="3373370"/>
    <lineage>
        <taxon>Bacteria</taxon>
        <taxon>Bacillati</taxon>
        <taxon>Actinomycetota</taxon>
        <taxon>Actinomycetes</taxon>
        <taxon>Mycobacteriales</taxon>
        <taxon>Nocardiaceae</taxon>
        <taxon>Antrihabitans</taxon>
    </lineage>
</organism>
<dbReference type="EMBL" id="JBIMSP010000014">
    <property type="protein sequence ID" value="MFH5242418.1"/>
    <property type="molecule type" value="Genomic_DNA"/>
</dbReference>
<keyword evidence="7" id="KW-1185">Reference proteome</keyword>
<evidence type="ECO:0000313" key="5">
    <source>
        <dbReference type="Proteomes" id="UP001609175"/>
    </source>
</evidence>
<keyword evidence="1" id="KW-1133">Transmembrane helix</keyword>
<evidence type="ECO:0000313" key="4">
    <source>
        <dbReference type="EMBL" id="MFH5242418.1"/>
    </source>
</evidence>
<keyword evidence="1" id="KW-0812">Transmembrane</keyword>
<dbReference type="RefSeq" id="WP_395115517.1">
    <property type="nucleotide sequence ID" value="NZ_JBIMSN010000154.1"/>
</dbReference>
<feature type="transmembrane region" description="Helical" evidence="1">
    <location>
        <begin position="72"/>
        <end position="90"/>
    </location>
</feature>
<evidence type="ECO:0000313" key="3">
    <source>
        <dbReference type="EMBL" id="MFH5232549.1"/>
    </source>
</evidence>
<evidence type="ECO:0000313" key="7">
    <source>
        <dbReference type="Proteomes" id="UP001609219"/>
    </source>
</evidence>
<feature type="transmembrane region" description="Helical" evidence="1">
    <location>
        <begin position="146"/>
        <end position="164"/>
    </location>
</feature>
<dbReference type="EMBL" id="JBIMSO010000058">
    <property type="protein sequence ID" value="MFH5209811.1"/>
    <property type="molecule type" value="Genomic_DNA"/>
</dbReference>
<reference evidence="5 6" key="1">
    <citation type="submission" date="2024-10" db="EMBL/GenBank/DDBJ databases">
        <authorList>
            <person name="Riesco R."/>
        </authorList>
    </citation>
    <scope>NUCLEOTIDE SEQUENCE [LARGE SCALE GENOMIC DNA]</scope>
    <source>
        <strain evidence="4 6">NCIMB 15448</strain>
        <strain evidence="2 5">NCIMB 15449</strain>
        <strain evidence="3 7">NCIMB 15450</strain>
    </source>
</reference>
<dbReference type="EMBL" id="JBIMSN010000154">
    <property type="protein sequence ID" value="MFH5232549.1"/>
    <property type="molecule type" value="Genomic_DNA"/>
</dbReference>
<feature type="transmembrane region" description="Helical" evidence="1">
    <location>
        <begin position="39"/>
        <end position="60"/>
    </location>
</feature>
<comment type="caution">
    <text evidence="4">The sequence shown here is derived from an EMBL/GenBank/DDBJ whole genome shotgun (WGS) entry which is preliminary data.</text>
</comment>
<evidence type="ECO:0000313" key="6">
    <source>
        <dbReference type="Proteomes" id="UP001609176"/>
    </source>
</evidence>